<dbReference type="PANTHER" id="PTHR43066">
    <property type="entry name" value="RHOMBOID-RELATED PROTEIN"/>
    <property type="match status" value="1"/>
</dbReference>
<comment type="catalytic activity">
    <reaction evidence="1">
        <text>Cleaves type-1 transmembrane domains using a catalytic dyad composed of serine and histidine that are contributed by different transmembrane domains.</text>
        <dbReference type="EC" id="3.4.21.105"/>
    </reaction>
</comment>
<dbReference type="AlphaFoldDB" id="A7TE48"/>
<keyword evidence="7" id="KW-0378">Hydrolase</keyword>
<evidence type="ECO:0000313" key="16">
    <source>
        <dbReference type="Proteomes" id="UP000000267"/>
    </source>
</evidence>
<dbReference type="Gene3D" id="1.20.1540.10">
    <property type="entry name" value="Rhomboid-like"/>
    <property type="match status" value="1"/>
</dbReference>
<proteinExistence type="inferred from homology"/>
<evidence type="ECO:0000256" key="1">
    <source>
        <dbReference type="ARBA" id="ARBA00000156"/>
    </source>
</evidence>
<evidence type="ECO:0000256" key="11">
    <source>
        <dbReference type="ARBA" id="ARBA00039804"/>
    </source>
</evidence>
<evidence type="ECO:0000256" key="3">
    <source>
        <dbReference type="ARBA" id="ARBA00009045"/>
    </source>
</evidence>
<dbReference type="GO" id="GO:0016020">
    <property type="term" value="C:membrane"/>
    <property type="evidence" value="ECO:0007669"/>
    <property type="project" value="InterPro"/>
</dbReference>
<dbReference type="EC" id="3.4.21.105" evidence="4"/>
<evidence type="ECO:0000256" key="8">
    <source>
        <dbReference type="ARBA" id="ARBA00022989"/>
    </source>
</evidence>
<dbReference type="Proteomes" id="UP000000267">
    <property type="component" value="Unassembled WGS sequence"/>
</dbReference>
<protein>
    <recommendedName>
        <fullName evidence="11">Rhomboid-type serine protease 2</fullName>
        <ecNumber evidence="4">3.4.21.105</ecNumber>
    </recommendedName>
    <alternativeName>
        <fullName evidence="12">Rhomboid protein 2</fullName>
    </alternativeName>
</protein>
<feature type="transmembrane region" description="Helical" evidence="13">
    <location>
        <begin position="90"/>
        <end position="111"/>
    </location>
</feature>
<evidence type="ECO:0000256" key="7">
    <source>
        <dbReference type="ARBA" id="ARBA00022801"/>
    </source>
</evidence>
<reference evidence="15 16" key="1">
    <citation type="journal article" date="2007" name="Proc. Natl. Acad. Sci. U.S.A.">
        <title>Independent sorting-out of thousands of duplicated gene pairs in two yeast species descended from a whole-genome duplication.</title>
        <authorList>
            <person name="Scannell D.R."/>
            <person name="Frank A.C."/>
            <person name="Conant G.C."/>
            <person name="Byrne K.P."/>
            <person name="Woolfit M."/>
            <person name="Wolfe K.H."/>
        </authorList>
    </citation>
    <scope>NUCLEOTIDE SEQUENCE [LARGE SCALE GENOMIC DNA]</scope>
    <source>
        <strain evidence="16">ATCC 22028 / DSM 70294 / BCRC 21397 / CBS 2163 / NBRC 10782 / NRRL Y-8283 / UCD 57-17</strain>
    </source>
</reference>
<comment type="subcellular location">
    <subcellularLocation>
        <location evidence="2">Golgi apparatus</location>
        <location evidence="2">cis-Golgi network membrane</location>
        <topology evidence="2">Multi-pass membrane protein</topology>
    </subcellularLocation>
</comment>
<dbReference type="OMA" id="NTYPIVH"/>
<sequence>MFNVKRIVSPNNKPPSAVTVCVLALLIVLYVVNLYVNINDNLGLRPSSLFDFELSRLSLYPLAHLSIIHLVFNVISLFPLLNLYESTHGTVMTAVTLNITAVAAGVMYCIVGSLLYPDVGVAGSSGWFFSLLGYYSFKEASVHPRTPIFKTHYTIPTQLSPLILIVVIFVLIPHSSFWGHFFGLLVGYFMGWRENWFVKLLPPSWIIVMIETKLDFLIRLIPGFVKYYKQQDVENNDQYISIYEGADLLPSHNEDPVSRAV</sequence>
<dbReference type="GO" id="GO:0004252">
    <property type="term" value="F:serine-type endopeptidase activity"/>
    <property type="evidence" value="ECO:0007669"/>
    <property type="project" value="InterPro"/>
</dbReference>
<comment type="similarity">
    <text evidence="3">Belongs to the peptidase S54 family.</text>
</comment>
<evidence type="ECO:0000256" key="12">
    <source>
        <dbReference type="ARBA" id="ARBA00042081"/>
    </source>
</evidence>
<feature type="transmembrane region" description="Helical" evidence="13">
    <location>
        <begin position="162"/>
        <end position="189"/>
    </location>
</feature>
<accession>A7TE48</accession>
<evidence type="ECO:0000256" key="13">
    <source>
        <dbReference type="SAM" id="Phobius"/>
    </source>
</evidence>
<keyword evidence="16" id="KW-1185">Reference proteome</keyword>
<feature type="transmembrane region" description="Helical" evidence="13">
    <location>
        <begin position="57"/>
        <end position="78"/>
    </location>
</feature>
<evidence type="ECO:0000313" key="15">
    <source>
        <dbReference type="EMBL" id="EDO19370.1"/>
    </source>
</evidence>
<evidence type="ECO:0000256" key="4">
    <source>
        <dbReference type="ARBA" id="ARBA00013039"/>
    </source>
</evidence>
<evidence type="ECO:0000256" key="10">
    <source>
        <dbReference type="ARBA" id="ARBA00037147"/>
    </source>
</evidence>
<evidence type="ECO:0000256" key="2">
    <source>
        <dbReference type="ARBA" id="ARBA00004257"/>
    </source>
</evidence>
<dbReference type="InterPro" id="IPR022764">
    <property type="entry name" value="Peptidase_S54_rhomboid_dom"/>
</dbReference>
<dbReference type="PhylomeDB" id="A7TE48"/>
<dbReference type="EMBL" id="DS480379">
    <property type="protein sequence ID" value="EDO19370.1"/>
    <property type="molecule type" value="Genomic_DNA"/>
</dbReference>
<dbReference type="RefSeq" id="XP_001647228.1">
    <property type="nucleotide sequence ID" value="XM_001647178.1"/>
</dbReference>
<dbReference type="HOGENOM" id="CLU_071084_0_0_1"/>
<keyword evidence="8 13" id="KW-1133">Transmembrane helix</keyword>
<dbReference type="OrthoDB" id="10257275at2759"/>
<dbReference type="GO" id="GO:0006508">
    <property type="term" value="P:proteolysis"/>
    <property type="evidence" value="ECO:0007669"/>
    <property type="project" value="UniProtKB-KW"/>
</dbReference>
<dbReference type="STRING" id="436907.A7TE48"/>
<feature type="transmembrane region" description="Helical" evidence="13">
    <location>
        <begin position="16"/>
        <end position="36"/>
    </location>
</feature>
<evidence type="ECO:0000256" key="6">
    <source>
        <dbReference type="ARBA" id="ARBA00022692"/>
    </source>
</evidence>
<dbReference type="KEGG" id="vpo:Kpol_1002p15"/>
<dbReference type="GO" id="GO:0005794">
    <property type="term" value="C:Golgi apparatus"/>
    <property type="evidence" value="ECO:0007669"/>
    <property type="project" value="UniProtKB-SubCell"/>
</dbReference>
<dbReference type="PANTHER" id="PTHR43066:SF1">
    <property type="entry name" value="RHOMBOID PROTEIN 2"/>
    <property type="match status" value="1"/>
</dbReference>
<feature type="domain" description="Peptidase S54 rhomboid" evidence="14">
    <location>
        <begin position="53"/>
        <end position="192"/>
    </location>
</feature>
<dbReference type="Pfam" id="PF01694">
    <property type="entry name" value="Rhomboid"/>
    <property type="match status" value="1"/>
</dbReference>
<comment type="function">
    <text evidence="10">Probable rhomboid-type serine protease that catalyzes intramembrane proteolysis.</text>
</comment>
<evidence type="ECO:0000259" key="14">
    <source>
        <dbReference type="Pfam" id="PF01694"/>
    </source>
</evidence>
<dbReference type="SUPFAM" id="SSF144091">
    <property type="entry name" value="Rhomboid-like"/>
    <property type="match status" value="1"/>
</dbReference>
<dbReference type="FunCoup" id="A7TE48">
    <property type="interactions" value="87"/>
</dbReference>
<gene>
    <name evidence="15" type="ORF">Kpol_1002p15</name>
</gene>
<dbReference type="InParanoid" id="A7TE48"/>
<evidence type="ECO:0000256" key="5">
    <source>
        <dbReference type="ARBA" id="ARBA00022670"/>
    </source>
</evidence>
<evidence type="ECO:0000256" key="9">
    <source>
        <dbReference type="ARBA" id="ARBA00023136"/>
    </source>
</evidence>
<keyword evidence="9 13" id="KW-0472">Membrane</keyword>
<dbReference type="eggNOG" id="KOG2632">
    <property type="taxonomic scope" value="Eukaryota"/>
</dbReference>
<dbReference type="InterPro" id="IPR035952">
    <property type="entry name" value="Rhomboid-like_sf"/>
</dbReference>
<keyword evidence="5" id="KW-0645">Protease</keyword>
<dbReference type="GeneID" id="5547718"/>
<organism evidence="16">
    <name type="scientific">Vanderwaltozyma polyspora (strain ATCC 22028 / DSM 70294 / BCRC 21397 / CBS 2163 / NBRC 10782 / NRRL Y-8283 / UCD 57-17)</name>
    <name type="common">Kluyveromyces polysporus</name>
    <dbReference type="NCBI Taxonomy" id="436907"/>
    <lineage>
        <taxon>Eukaryota</taxon>
        <taxon>Fungi</taxon>
        <taxon>Dikarya</taxon>
        <taxon>Ascomycota</taxon>
        <taxon>Saccharomycotina</taxon>
        <taxon>Saccharomycetes</taxon>
        <taxon>Saccharomycetales</taxon>
        <taxon>Saccharomycetaceae</taxon>
        <taxon>Vanderwaltozyma</taxon>
    </lineage>
</organism>
<keyword evidence="6 13" id="KW-0812">Transmembrane</keyword>
<name>A7TE48_VANPO</name>